<comment type="caution">
    <text evidence="2">The sequence shown here is derived from an EMBL/GenBank/DDBJ whole genome shotgun (WGS) entry which is preliminary data.</text>
</comment>
<keyword evidence="3" id="KW-1185">Reference proteome</keyword>
<feature type="compositionally biased region" description="Basic residues" evidence="1">
    <location>
        <begin position="1"/>
        <end position="11"/>
    </location>
</feature>
<dbReference type="EMBL" id="CM029049">
    <property type="protein sequence ID" value="KAG2570688.1"/>
    <property type="molecule type" value="Genomic_DNA"/>
</dbReference>
<dbReference type="Proteomes" id="UP000823388">
    <property type="component" value="Chromosome 7K"/>
</dbReference>
<sequence>MRRSARERRWRPAVEASPTVGADRTGRAPENLLSLDLVASPLLSGHCVLVVVRRGHGTTRGARGGGDPHGAGRVRLLHAAVVPLDGAHDLDECVQCRRFGSSVTTVLFLSGKEEAGRRPVSSPPFSAASLLMASIGVGRRERGRPAVESPWRAGCGRDGAEVMVRAQRRRCRGGTRDAGAAAWRSRYRGGHEGADGVRDATATSWRSRCDTAVHEMQLRRHDSAEVTRGPWRRVGYGCGARGGHDRVHDSALADPSMAARSGKACMRRRRHRGCGSHGYYIPLAPSPARPRRDASATFCRRCPYRPTVKSPWAQLASPDSQVTQPISPAHWQLATRRPPAPPSQHSAGADPLSTGKPRPVLHAIKSMFPSPLGDAFCRCHLAPAPAVFPGRPARRHQTTTLQQAGDRREKARWPASWPSLKCEASKLSLSPTVAYKRSPASSRAEIPFRRPPLELRRGDHLPTRRRRLLSTP</sequence>
<feature type="region of interest" description="Disordered" evidence="1">
    <location>
        <begin position="1"/>
        <end position="26"/>
    </location>
</feature>
<feature type="compositionally biased region" description="Basic residues" evidence="1">
    <location>
        <begin position="463"/>
        <end position="472"/>
    </location>
</feature>
<feature type="region of interest" description="Disordered" evidence="1">
    <location>
        <begin position="333"/>
        <end position="356"/>
    </location>
</feature>
<reference evidence="2" key="1">
    <citation type="submission" date="2020-05" db="EMBL/GenBank/DDBJ databases">
        <title>WGS assembly of Panicum virgatum.</title>
        <authorList>
            <person name="Lovell J.T."/>
            <person name="Jenkins J."/>
            <person name="Shu S."/>
            <person name="Juenger T.E."/>
            <person name="Schmutz J."/>
        </authorList>
    </citation>
    <scope>NUCLEOTIDE SEQUENCE</scope>
    <source>
        <strain evidence="2">AP13</strain>
    </source>
</reference>
<proteinExistence type="predicted"/>
<protein>
    <submittedName>
        <fullName evidence="2">Uncharacterized protein</fullName>
    </submittedName>
</protein>
<gene>
    <name evidence="2" type="ORF">PVAP13_7KG093727</name>
</gene>
<evidence type="ECO:0000313" key="2">
    <source>
        <dbReference type="EMBL" id="KAG2570688.1"/>
    </source>
</evidence>
<feature type="region of interest" description="Disordered" evidence="1">
    <location>
        <begin position="436"/>
        <end position="472"/>
    </location>
</feature>
<evidence type="ECO:0000256" key="1">
    <source>
        <dbReference type="SAM" id="MobiDB-lite"/>
    </source>
</evidence>
<evidence type="ECO:0000313" key="3">
    <source>
        <dbReference type="Proteomes" id="UP000823388"/>
    </source>
</evidence>
<accession>A0A8T0QBT4</accession>
<feature type="compositionally biased region" description="Basic and acidic residues" evidence="1">
    <location>
        <begin position="446"/>
        <end position="462"/>
    </location>
</feature>
<dbReference type="AlphaFoldDB" id="A0A8T0QBT4"/>
<name>A0A8T0QBT4_PANVG</name>
<organism evidence="2 3">
    <name type="scientific">Panicum virgatum</name>
    <name type="common">Blackwell switchgrass</name>
    <dbReference type="NCBI Taxonomy" id="38727"/>
    <lineage>
        <taxon>Eukaryota</taxon>
        <taxon>Viridiplantae</taxon>
        <taxon>Streptophyta</taxon>
        <taxon>Embryophyta</taxon>
        <taxon>Tracheophyta</taxon>
        <taxon>Spermatophyta</taxon>
        <taxon>Magnoliopsida</taxon>
        <taxon>Liliopsida</taxon>
        <taxon>Poales</taxon>
        <taxon>Poaceae</taxon>
        <taxon>PACMAD clade</taxon>
        <taxon>Panicoideae</taxon>
        <taxon>Panicodae</taxon>
        <taxon>Paniceae</taxon>
        <taxon>Panicinae</taxon>
        <taxon>Panicum</taxon>
        <taxon>Panicum sect. Hiantes</taxon>
    </lineage>
</organism>